<comment type="caution">
    <text evidence="1">The sequence shown here is derived from an EMBL/GenBank/DDBJ whole genome shotgun (WGS) entry which is preliminary data.</text>
</comment>
<organism evidence="1 2">
    <name type="scientific">Podospora appendiculata</name>
    <dbReference type="NCBI Taxonomy" id="314037"/>
    <lineage>
        <taxon>Eukaryota</taxon>
        <taxon>Fungi</taxon>
        <taxon>Dikarya</taxon>
        <taxon>Ascomycota</taxon>
        <taxon>Pezizomycotina</taxon>
        <taxon>Sordariomycetes</taxon>
        <taxon>Sordariomycetidae</taxon>
        <taxon>Sordariales</taxon>
        <taxon>Podosporaceae</taxon>
        <taxon>Podospora</taxon>
    </lineage>
</organism>
<evidence type="ECO:0000313" key="1">
    <source>
        <dbReference type="EMBL" id="KAK3685134.1"/>
    </source>
</evidence>
<sequence length="156" mass="17319">MPQVLGHVELESENGDLFFEKQRETEDNATDQSQSSFLILMQRIQLPARWMQPRGCLLLGTFSNDSRDPASPTASLCGITLPKFQGGFKIPIDNWRNDLRIRVSSRDITLLAGEMGINLSTIQASQPDASKFCDVTGSARRFISLSATCDRGAWLP</sequence>
<gene>
    <name evidence="1" type="ORF">B0T22DRAFT_537532</name>
</gene>
<reference evidence="1" key="2">
    <citation type="submission" date="2023-06" db="EMBL/GenBank/DDBJ databases">
        <authorList>
            <consortium name="Lawrence Berkeley National Laboratory"/>
            <person name="Haridas S."/>
            <person name="Hensen N."/>
            <person name="Bonometti L."/>
            <person name="Westerberg I."/>
            <person name="Brannstrom I.O."/>
            <person name="Guillou S."/>
            <person name="Cros-Aarteil S."/>
            <person name="Calhoun S."/>
            <person name="Kuo A."/>
            <person name="Mondo S."/>
            <person name="Pangilinan J."/>
            <person name="Riley R."/>
            <person name="Labutti K."/>
            <person name="Andreopoulos B."/>
            <person name="Lipzen A."/>
            <person name="Chen C."/>
            <person name="Yanf M."/>
            <person name="Daum C."/>
            <person name="Ng V."/>
            <person name="Clum A."/>
            <person name="Steindorff A."/>
            <person name="Ohm R."/>
            <person name="Martin F."/>
            <person name="Silar P."/>
            <person name="Natvig D."/>
            <person name="Lalanne C."/>
            <person name="Gautier V."/>
            <person name="Ament-Velasquez S.L."/>
            <person name="Kruys A."/>
            <person name="Hutchinson M.I."/>
            <person name="Powell A.J."/>
            <person name="Barry K."/>
            <person name="Miller A.N."/>
            <person name="Grigoriev I.V."/>
            <person name="Debuchy R."/>
            <person name="Gladieux P."/>
            <person name="Thoren M.H."/>
            <person name="Johannesson H."/>
        </authorList>
    </citation>
    <scope>NUCLEOTIDE SEQUENCE</scope>
    <source>
        <strain evidence="1">CBS 314.62</strain>
    </source>
</reference>
<proteinExistence type="predicted"/>
<reference evidence="1" key="1">
    <citation type="journal article" date="2023" name="Mol. Phylogenet. Evol.">
        <title>Genome-scale phylogeny and comparative genomics of the fungal order Sordariales.</title>
        <authorList>
            <person name="Hensen N."/>
            <person name="Bonometti L."/>
            <person name="Westerberg I."/>
            <person name="Brannstrom I.O."/>
            <person name="Guillou S."/>
            <person name="Cros-Aarteil S."/>
            <person name="Calhoun S."/>
            <person name="Haridas S."/>
            <person name="Kuo A."/>
            <person name="Mondo S."/>
            <person name="Pangilinan J."/>
            <person name="Riley R."/>
            <person name="LaButti K."/>
            <person name="Andreopoulos B."/>
            <person name="Lipzen A."/>
            <person name="Chen C."/>
            <person name="Yan M."/>
            <person name="Daum C."/>
            <person name="Ng V."/>
            <person name="Clum A."/>
            <person name="Steindorff A."/>
            <person name="Ohm R.A."/>
            <person name="Martin F."/>
            <person name="Silar P."/>
            <person name="Natvig D.O."/>
            <person name="Lalanne C."/>
            <person name="Gautier V."/>
            <person name="Ament-Velasquez S.L."/>
            <person name="Kruys A."/>
            <person name="Hutchinson M.I."/>
            <person name="Powell A.J."/>
            <person name="Barry K."/>
            <person name="Miller A.N."/>
            <person name="Grigoriev I.V."/>
            <person name="Debuchy R."/>
            <person name="Gladieux P."/>
            <person name="Hiltunen Thoren M."/>
            <person name="Johannesson H."/>
        </authorList>
    </citation>
    <scope>NUCLEOTIDE SEQUENCE</scope>
    <source>
        <strain evidence="1">CBS 314.62</strain>
    </source>
</reference>
<name>A0AAE0X565_9PEZI</name>
<dbReference type="AlphaFoldDB" id="A0AAE0X565"/>
<evidence type="ECO:0000313" key="2">
    <source>
        <dbReference type="Proteomes" id="UP001270362"/>
    </source>
</evidence>
<protein>
    <submittedName>
        <fullName evidence="1">Uncharacterized protein</fullName>
    </submittedName>
</protein>
<dbReference type="Proteomes" id="UP001270362">
    <property type="component" value="Unassembled WGS sequence"/>
</dbReference>
<keyword evidence="2" id="KW-1185">Reference proteome</keyword>
<dbReference type="EMBL" id="JAULSO010000003">
    <property type="protein sequence ID" value="KAK3685134.1"/>
    <property type="molecule type" value="Genomic_DNA"/>
</dbReference>
<accession>A0AAE0X565</accession>